<comment type="caution">
    <text evidence="3">The sequence shown here is derived from an EMBL/GenBank/DDBJ whole genome shotgun (WGS) entry which is preliminary data.</text>
</comment>
<dbReference type="InterPro" id="IPR036291">
    <property type="entry name" value="NAD(P)-bd_dom_sf"/>
</dbReference>
<evidence type="ECO:0000313" key="4">
    <source>
        <dbReference type="Proteomes" id="UP001597011"/>
    </source>
</evidence>
<protein>
    <submittedName>
        <fullName evidence="3">Gfo/Idh/MocA family oxidoreductase</fullName>
    </submittedName>
</protein>
<name>A0ABW3BY11_9FLAO</name>
<dbReference type="InterPro" id="IPR051317">
    <property type="entry name" value="Gfo/Idh/MocA_oxidoreduct"/>
</dbReference>
<proteinExistence type="predicted"/>
<dbReference type="SUPFAM" id="SSF51735">
    <property type="entry name" value="NAD(P)-binding Rossmann-fold domains"/>
    <property type="match status" value="1"/>
</dbReference>
<dbReference type="Pfam" id="PF01408">
    <property type="entry name" value="GFO_IDH_MocA"/>
    <property type="match status" value="1"/>
</dbReference>
<sequence length="328" mass="37412">MLSYGMSGKFFHAPFLKQHPEFELSGIVERTKKKGHLDFPNIKSYHSVDEILLDDTIELIIVNTPNKTHFEYALKAIKANKHVLIDKPFTATSSQAKQLFNEAKKNRVLLMPFQNRRYDSDYLSVKEVIESGKLGNLIEAHFRYDRYNMAINENSWKEVAGPGSGVPFNLGSHTIDGIIALFGIPLKWSKYPTFVRPKTQVVDYVHIHLQYPDSLQVFVTISFLVADPSPAFIIHGALGTFKKHRTDVQENQLIEGMLPDNSMYGVELPESEGLLTTITSKGLKKQEKIAAKRASYINVYEDVYQTMRMNKDYPVTEEQIIAQLEILE</sequence>
<dbReference type="PANTHER" id="PTHR43708">
    <property type="entry name" value="CONSERVED EXPRESSED OXIDOREDUCTASE (EUROFUNG)"/>
    <property type="match status" value="1"/>
</dbReference>
<dbReference type="Proteomes" id="UP001597011">
    <property type="component" value="Unassembled WGS sequence"/>
</dbReference>
<evidence type="ECO:0000259" key="1">
    <source>
        <dbReference type="Pfam" id="PF01408"/>
    </source>
</evidence>
<dbReference type="PANTHER" id="PTHR43708:SF7">
    <property type="entry name" value="OXIDOREDUCTASE"/>
    <property type="match status" value="1"/>
</dbReference>
<evidence type="ECO:0000259" key="2">
    <source>
        <dbReference type="Pfam" id="PF02894"/>
    </source>
</evidence>
<dbReference type="EMBL" id="JBHTIB010000030">
    <property type="protein sequence ID" value="MFD0837372.1"/>
    <property type="molecule type" value="Genomic_DNA"/>
</dbReference>
<dbReference type="Gene3D" id="3.40.50.720">
    <property type="entry name" value="NAD(P)-binding Rossmann-like Domain"/>
    <property type="match status" value="1"/>
</dbReference>
<dbReference type="InterPro" id="IPR000683">
    <property type="entry name" value="Gfo/Idh/MocA-like_OxRdtase_N"/>
</dbReference>
<dbReference type="SUPFAM" id="SSF55347">
    <property type="entry name" value="Glyceraldehyde-3-phosphate dehydrogenase-like, C-terminal domain"/>
    <property type="match status" value="1"/>
</dbReference>
<reference evidence="4" key="1">
    <citation type="journal article" date="2019" name="Int. J. Syst. Evol. Microbiol.">
        <title>The Global Catalogue of Microorganisms (GCM) 10K type strain sequencing project: providing services to taxonomists for standard genome sequencing and annotation.</title>
        <authorList>
            <consortium name="The Broad Institute Genomics Platform"/>
            <consortium name="The Broad Institute Genome Sequencing Center for Infectious Disease"/>
            <person name="Wu L."/>
            <person name="Ma J."/>
        </authorList>
    </citation>
    <scope>NUCLEOTIDE SEQUENCE [LARGE SCALE GENOMIC DNA]</scope>
    <source>
        <strain evidence="4">CCUG 60529</strain>
    </source>
</reference>
<accession>A0ABW3BY11</accession>
<dbReference type="InterPro" id="IPR004104">
    <property type="entry name" value="Gfo/Idh/MocA-like_OxRdtase_C"/>
</dbReference>
<dbReference type="RefSeq" id="WP_379944067.1">
    <property type="nucleotide sequence ID" value="NZ_JBHTIB010000030.1"/>
</dbReference>
<dbReference type="Pfam" id="PF02894">
    <property type="entry name" value="GFO_IDH_MocA_C"/>
    <property type="match status" value="1"/>
</dbReference>
<evidence type="ECO:0000313" key="3">
    <source>
        <dbReference type="EMBL" id="MFD0837372.1"/>
    </source>
</evidence>
<feature type="domain" description="Gfo/Idh/MocA-like oxidoreductase C-terminal" evidence="2">
    <location>
        <begin position="126"/>
        <end position="328"/>
    </location>
</feature>
<dbReference type="Gene3D" id="3.30.360.10">
    <property type="entry name" value="Dihydrodipicolinate Reductase, domain 2"/>
    <property type="match status" value="1"/>
</dbReference>
<organism evidence="3 4">
    <name type="scientific">Mariniflexile aquimaris</name>
    <dbReference type="NCBI Taxonomy" id="881009"/>
    <lineage>
        <taxon>Bacteria</taxon>
        <taxon>Pseudomonadati</taxon>
        <taxon>Bacteroidota</taxon>
        <taxon>Flavobacteriia</taxon>
        <taxon>Flavobacteriales</taxon>
        <taxon>Flavobacteriaceae</taxon>
        <taxon>Mariniflexile</taxon>
    </lineage>
</organism>
<feature type="domain" description="Gfo/Idh/MocA-like oxidoreductase N-terminal" evidence="1">
    <location>
        <begin position="5"/>
        <end position="111"/>
    </location>
</feature>
<keyword evidence="4" id="KW-1185">Reference proteome</keyword>
<gene>
    <name evidence="3" type="ORF">ACFQ0I_16455</name>
</gene>